<gene>
    <name evidence="2" type="primary">tsaB</name>
    <name evidence="2" type="ORF">DNU06_14515</name>
</gene>
<keyword evidence="3" id="KW-1185">Reference proteome</keyword>
<name>A0A2W1NAU8_9FLAO</name>
<accession>A0A2W1NAU8</accession>
<dbReference type="InterPro" id="IPR022496">
    <property type="entry name" value="T6A_TsaB"/>
</dbReference>
<evidence type="ECO:0000313" key="2">
    <source>
        <dbReference type="EMBL" id="PZE16173.1"/>
    </source>
</evidence>
<dbReference type="InterPro" id="IPR000905">
    <property type="entry name" value="Gcp-like_dom"/>
</dbReference>
<sequence length="226" mass="24688">MALILNLETTTKVCSVSLALNGIEIGKIESKTENFSHSENLNNFIVALMNTTAFTLKDLDAIAVSEGPGSYTGLRIGTSTAKGLCFGLNIPLIAINSLAALAQCANNNEVALFCPMFDAKRMEVYVALFDVDYKLVSPVEAKIIEADAFSEFLENKKVLFLGPGAEKCDGTIQHVNAIFDLETEVSATGMNKLSFDKFQNKDFVDVAYFEPFYLKDFIAGKPKKLL</sequence>
<dbReference type="GO" id="GO:0002949">
    <property type="term" value="P:tRNA threonylcarbamoyladenosine modification"/>
    <property type="evidence" value="ECO:0007669"/>
    <property type="project" value="InterPro"/>
</dbReference>
<dbReference type="PANTHER" id="PTHR11735:SF11">
    <property type="entry name" value="TRNA THREONYLCARBAMOYLADENOSINE BIOSYNTHESIS PROTEIN TSAB"/>
    <property type="match status" value="1"/>
</dbReference>
<comment type="caution">
    <text evidence="2">The sequence shown here is derived from an EMBL/GenBank/DDBJ whole genome shotgun (WGS) entry which is preliminary data.</text>
</comment>
<dbReference type="RefSeq" id="WP_111064220.1">
    <property type="nucleotide sequence ID" value="NZ_JBHUCU010000009.1"/>
</dbReference>
<dbReference type="PANTHER" id="PTHR11735">
    <property type="entry name" value="TRNA N6-ADENOSINE THREONYLCARBAMOYLTRANSFERASE"/>
    <property type="match status" value="1"/>
</dbReference>
<dbReference type="EMBL" id="QKSB01000011">
    <property type="protein sequence ID" value="PZE16173.1"/>
    <property type="molecule type" value="Genomic_DNA"/>
</dbReference>
<keyword evidence="2" id="KW-0808">Transferase</keyword>
<dbReference type="Pfam" id="PF00814">
    <property type="entry name" value="TsaD"/>
    <property type="match status" value="1"/>
</dbReference>
<dbReference type="Gene3D" id="3.30.420.40">
    <property type="match status" value="2"/>
</dbReference>
<dbReference type="GO" id="GO:0005829">
    <property type="term" value="C:cytosol"/>
    <property type="evidence" value="ECO:0007669"/>
    <property type="project" value="TreeGrafter"/>
</dbReference>
<dbReference type="AlphaFoldDB" id="A0A2W1NAU8"/>
<dbReference type="NCBIfam" id="TIGR03725">
    <property type="entry name" value="T6A_YeaZ"/>
    <property type="match status" value="1"/>
</dbReference>
<reference evidence="2 3" key="1">
    <citation type="submission" date="2018-06" db="EMBL/GenBank/DDBJ databases">
        <title>The draft genome sequence of Crocinitomix sp. SM1701.</title>
        <authorList>
            <person name="Zhang X."/>
        </authorList>
    </citation>
    <scope>NUCLEOTIDE SEQUENCE [LARGE SCALE GENOMIC DNA]</scope>
    <source>
        <strain evidence="2 3">SM1701</strain>
    </source>
</reference>
<dbReference type="SUPFAM" id="SSF53067">
    <property type="entry name" value="Actin-like ATPase domain"/>
    <property type="match status" value="2"/>
</dbReference>
<dbReference type="OrthoDB" id="9784166at2"/>
<evidence type="ECO:0000259" key="1">
    <source>
        <dbReference type="Pfam" id="PF00814"/>
    </source>
</evidence>
<feature type="domain" description="Gcp-like" evidence="1">
    <location>
        <begin position="36"/>
        <end position="138"/>
    </location>
</feature>
<dbReference type="InterPro" id="IPR043129">
    <property type="entry name" value="ATPase_NBD"/>
</dbReference>
<evidence type="ECO:0000313" key="3">
    <source>
        <dbReference type="Proteomes" id="UP000249248"/>
    </source>
</evidence>
<dbReference type="GO" id="GO:0016740">
    <property type="term" value="F:transferase activity"/>
    <property type="evidence" value="ECO:0007669"/>
    <property type="project" value="UniProtKB-KW"/>
</dbReference>
<organism evidence="2 3">
    <name type="scientific">Putridiphycobacter roseus</name>
    <dbReference type="NCBI Taxonomy" id="2219161"/>
    <lineage>
        <taxon>Bacteria</taxon>
        <taxon>Pseudomonadati</taxon>
        <taxon>Bacteroidota</taxon>
        <taxon>Flavobacteriia</taxon>
        <taxon>Flavobacteriales</taxon>
        <taxon>Crocinitomicaceae</taxon>
        <taxon>Putridiphycobacter</taxon>
    </lineage>
</organism>
<dbReference type="CDD" id="cd24032">
    <property type="entry name" value="ASKHA_NBD_TsaB"/>
    <property type="match status" value="1"/>
</dbReference>
<protein>
    <submittedName>
        <fullName evidence="2">tRNA (Adenosine(37)-N6)-threonylcarbamoyltransferase complex dimerization subunit type 1 TsaB</fullName>
    </submittedName>
</protein>
<dbReference type="Proteomes" id="UP000249248">
    <property type="component" value="Unassembled WGS sequence"/>
</dbReference>
<proteinExistence type="predicted"/>